<evidence type="ECO:0000313" key="10">
    <source>
        <dbReference type="Proteomes" id="UP000291591"/>
    </source>
</evidence>
<keyword evidence="5 6" id="KW-0482">Metalloprotease</keyword>
<keyword evidence="4 6" id="KW-0862">Zinc</keyword>
<dbReference type="OrthoDB" id="3541294at2"/>
<comment type="caution">
    <text evidence="9">The sequence shown here is derived from an EMBL/GenBank/DDBJ whole genome shotgun (WGS) entry which is preliminary data.</text>
</comment>
<evidence type="ECO:0000256" key="2">
    <source>
        <dbReference type="ARBA" id="ARBA00022723"/>
    </source>
</evidence>
<feature type="transmembrane region" description="Helical" evidence="7">
    <location>
        <begin position="67"/>
        <end position="91"/>
    </location>
</feature>
<evidence type="ECO:0000256" key="4">
    <source>
        <dbReference type="ARBA" id="ARBA00022833"/>
    </source>
</evidence>
<feature type="domain" description="Peptidase M48" evidence="8">
    <location>
        <begin position="125"/>
        <end position="182"/>
    </location>
</feature>
<keyword evidence="10" id="KW-1185">Reference proteome</keyword>
<name>A0A4Q7V2L0_PSEST</name>
<feature type="transmembrane region" description="Helical" evidence="7">
    <location>
        <begin position="30"/>
        <end position="55"/>
    </location>
</feature>
<dbReference type="AlphaFoldDB" id="A0A4Q7V2L0"/>
<keyword evidence="2" id="KW-0479">Metal-binding</keyword>
<dbReference type="GO" id="GO:0046872">
    <property type="term" value="F:metal ion binding"/>
    <property type="evidence" value="ECO:0007669"/>
    <property type="project" value="UniProtKB-KW"/>
</dbReference>
<organism evidence="9 10">
    <name type="scientific">Pseudonocardia sediminis</name>
    <dbReference type="NCBI Taxonomy" id="1397368"/>
    <lineage>
        <taxon>Bacteria</taxon>
        <taxon>Bacillati</taxon>
        <taxon>Actinomycetota</taxon>
        <taxon>Actinomycetes</taxon>
        <taxon>Pseudonocardiales</taxon>
        <taxon>Pseudonocardiaceae</taxon>
        <taxon>Pseudonocardia</taxon>
    </lineage>
</organism>
<reference evidence="9 10" key="1">
    <citation type="submission" date="2019-02" db="EMBL/GenBank/DDBJ databases">
        <title>Sequencing the genomes of 1000 actinobacteria strains.</title>
        <authorList>
            <person name="Klenk H.-P."/>
        </authorList>
    </citation>
    <scope>NUCLEOTIDE SEQUENCE [LARGE SCALE GENOMIC DNA]</scope>
    <source>
        <strain evidence="9 10">DSM 45779</strain>
    </source>
</reference>
<evidence type="ECO:0000313" key="9">
    <source>
        <dbReference type="EMBL" id="RZT86873.1"/>
    </source>
</evidence>
<dbReference type="Proteomes" id="UP000291591">
    <property type="component" value="Unassembled WGS sequence"/>
</dbReference>
<dbReference type="Gene3D" id="3.30.2010.10">
    <property type="entry name" value="Metalloproteases ('zincins'), catalytic domain"/>
    <property type="match status" value="1"/>
</dbReference>
<dbReference type="InterPro" id="IPR001915">
    <property type="entry name" value="Peptidase_M48"/>
</dbReference>
<protein>
    <submittedName>
        <fullName evidence="9">Peptidase M48-like protein</fullName>
    </submittedName>
</protein>
<sequence>MIYAVYLPFVVSLLAAGCAPLIAARFPARIATWTLTAFAVVAAVCGTVSLALLAASHGASGASPNPVPVVVAVAATVLLPLSLLSGAVMLVRRRRALRSVRRAYLGSDAAVIPEGDDPVVEVDTARPLAFSLPGDRRRPGRVVVSRGMVEGLDAAERVVLRAHEWSHLRRGHHRLVTAVRLAAAVNPLLRPVAAAATFAVERWADEDAAAVSQDRRLTASAVGKAALLASAYRTGGHDEEVDTLGVDGAVRVAGVLRVSGALGVSGAITGLRRPGVVPRRVAALLAPPLPSRPWWTAVCVLVMLAVVAAAAEGAYDLGGLLGFWTVG</sequence>
<feature type="transmembrane region" description="Helical" evidence="7">
    <location>
        <begin position="6"/>
        <end position="23"/>
    </location>
</feature>
<evidence type="ECO:0000256" key="5">
    <source>
        <dbReference type="ARBA" id="ARBA00023049"/>
    </source>
</evidence>
<dbReference type="Pfam" id="PF01435">
    <property type="entry name" value="Peptidase_M48"/>
    <property type="match status" value="1"/>
</dbReference>
<keyword evidence="7" id="KW-0472">Membrane</keyword>
<evidence type="ECO:0000256" key="1">
    <source>
        <dbReference type="ARBA" id="ARBA00022670"/>
    </source>
</evidence>
<keyword evidence="7" id="KW-1133">Transmembrane helix</keyword>
<dbReference type="EMBL" id="SHKL01000001">
    <property type="protein sequence ID" value="RZT86873.1"/>
    <property type="molecule type" value="Genomic_DNA"/>
</dbReference>
<keyword evidence="7" id="KW-0812">Transmembrane</keyword>
<comment type="similarity">
    <text evidence="6">Belongs to the peptidase M48 family.</text>
</comment>
<keyword evidence="3 6" id="KW-0378">Hydrolase</keyword>
<evidence type="ECO:0000259" key="8">
    <source>
        <dbReference type="Pfam" id="PF01435"/>
    </source>
</evidence>
<accession>A0A4Q7V2L0</accession>
<keyword evidence="1 6" id="KW-0645">Protease</keyword>
<dbReference type="GO" id="GO:0004222">
    <property type="term" value="F:metalloendopeptidase activity"/>
    <property type="evidence" value="ECO:0007669"/>
    <property type="project" value="InterPro"/>
</dbReference>
<comment type="cofactor">
    <cofactor evidence="6">
        <name>Zn(2+)</name>
        <dbReference type="ChEBI" id="CHEBI:29105"/>
    </cofactor>
    <text evidence="6">Binds 1 zinc ion per subunit.</text>
</comment>
<proteinExistence type="inferred from homology"/>
<evidence type="ECO:0000256" key="6">
    <source>
        <dbReference type="RuleBase" id="RU003983"/>
    </source>
</evidence>
<feature type="transmembrane region" description="Helical" evidence="7">
    <location>
        <begin position="294"/>
        <end position="315"/>
    </location>
</feature>
<evidence type="ECO:0000256" key="3">
    <source>
        <dbReference type="ARBA" id="ARBA00022801"/>
    </source>
</evidence>
<dbReference type="CDD" id="cd07326">
    <property type="entry name" value="M56_BlaR1_MecR1_like"/>
    <property type="match status" value="1"/>
</dbReference>
<dbReference type="RefSeq" id="WP_130291095.1">
    <property type="nucleotide sequence ID" value="NZ_SHKL01000001.1"/>
</dbReference>
<gene>
    <name evidence="9" type="ORF">EV383_3772</name>
</gene>
<dbReference type="GO" id="GO:0006508">
    <property type="term" value="P:proteolysis"/>
    <property type="evidence" value="ECO:0007669"/>
    <property type="project" value="UniProtKB-KW"/>
</dbReference>
<evidence type="ECO:0000256" key="7">
    <source>
        <dbReference type="SAM" id="Phobius"/>
    </source>
</evidence>